<evidence type="ECO:0000313" key="1">
    <source>
        <dbReference type="EMBL" id="KAI9919127.1"/>
    </source>
</evidence>
<dbReference type="EMBL" id="CM047591">
    <property type="protein sequence ID" value="KAI9919127.1"/>
    <property type="molecule type" value="Genomic_DNA"/>
</dbReference>
<gene>
    <name evidence="1" type="ORF">PsorP6_012261</name>
</gene>
<keyword evidence="2" id="KW-1185">Reference proteome</keyword>
<organism evidence="1 2">
    <name type="scientific">Peronosclerospora sorghi</name>
    <dbReference type="NCBI Taxonomy" id="230839"/>
    <lineage>
        <taxon>Eukaryota</taxon>
        <taxon>Sar</taxon>
        <taxon>Stramenopiles</taxon>
        <taxon>Oomycota</taxon>
        <taxon>Peronosporomycetes</taxon>
        <taxon>Peronosporales</taxon>
        <taxon>Peronosporaceae</taxon>
        <taxon>Peronosclerospora</taxon>
    </lineage>
</organism>
<reference evidence="1 2" key="1">
    <citation type="journal article" date="2022" name="bioRxiv">
        <title>The genome of the oomycete Peronosclerospora sorghi, a cosmopolitan pathogen of maize and sorghum, is inflated with dispersed pseudogenes.</title>
        <authorList>
            <person name="Fletcher K."/>
            <person name="Martin F."/>
            <person name="Isakeit T."/>
            <person name="Cavanaugh K."/>
            <person name="Magill C."/>
            <person name="Michelmore R."/>
        </authorList>
    </citation>
    <scope>NUCLEOTIDE SEQUENCE [LARGE SCALE GENOMIC DNA]</scope>
    <source>
        <strain evidence="1">P6</strain>
    </source>
</reference>
<accession>A0ACC0WKK0</accession>
<evidence type="ECO:0000313" key="2">
    <source>
        <dbReference type="Proteomes" id="UP001163321"/>
    </source>
</evidence>
<proteinExistence type="predicted"/>
<dbReference type="Proteomes" id="UP001163321">
    <property type="component" value="Chromosome 12"/>
</dbReference>
<protein>
    <submittedName>
        <fullName evidence="1">Uncharacterized protein</fullName>
    </submittedName>
</protein>
<name>A0ACC0WKK0_9STRA</name>
<comment type="caution">
    <text evidence="1">The sequence shown here is derived from an EMBL/GenBank/DDBJ whole genome shotgun (WGS) entry which is preliminary data.</text>
</comment>
<sequence length="182" mass="21410">MRIILQTVYNTPIFALMAARRWERNEDLALRDDFGASKDVDHEEEIQNSRNDPEASVVTQKRRRNLLRESHLVSAEGFKKVYRTFPYQLNADVSGRETQALASLIKMYKQWAFELHPGLNFEDFVDRTLRLGKGHQVQALMAELREHERLKVMKKMQEEEKEDDREEDEASSPNEIEVMEQS</sequence>